<feature type="compositionally biased region" description="Basic residues" evidence="1">
    <location>
        <begin position="149"/>
        <end position="161"/>
    </location>
</feature>
<name>A0A1B8GRZ0_9PEZI</name>
<proteinExistence type="predicted"/>
<dbReference type="Proteomes" id="UP000091956">
    <property type="component" value="Unassembled WGS sequence"/>
</dbReference>
<accession>A0A1B8GRZ0</accession>
<protein>
    <submittedName>
        <fullName evidence="2">Uncharacterized protein</fullName>
    </submittedName>
</protein>
<sequence length="181" mass="20288">MCLAQEICYQPCNHRYRQPLENCGPMTEHLQSTTNALELECANHYTIILEAVDFCNNCTKQMKVTATMALVALRDMSIAGTDETGGKAIGEKGKAISEKAKERLKEKVKVKEGGSRKHAGYLALPVWNTKKIQKNRERARSMGPNDKHGRAKTARRKRRRNSLAIIGGQPDDIKAEILVPW</sequence>
<gene>
    <name evidence="2" type="ORF">VE01_03648</name>
</gene>
<evidence type="ECO:0000256" key="1">
    <source>
        <dbReference type="SAM" id="MobiDB-lite"/>
    </source>
</evidence>
<dbReference type="EMBL" id="KV460216">
    <property type="protein sequence ID" value="OBT98598.1"/>
    <property type="molecule type" value="Genomic_DNA"/>
</dbReference>
<dbReference type="AlphaFoldDB" id="A0A1B8GRZ0"/>
<reference evidence="2 3" key="1">
    <citation type="submission" date="2016-03" db="EMBL/GenBank/DDBJ databases">
        <title>Comparative genomics of Pseudogymnoascus destructans, the fungus causing white-nose syndrome of bats.</title>
        <authorList>
            <person name="Palmer J.M."/>
            <person name="Drees K.P."/>
            <person name="Foster J.T."/>
            <person name="Lindner D.L."/>
        </authorList>
    </citation>
    <scope>NUCLEOTIDE SEQUENCE [LARGE SCALE GENOMIC DNA]</scope>
    <source>
        <strain evidence="2 3">UAMH 10579</strain>
    </source>
</reference>
<dbReference type="GeneID" id="28837034"/>
<feature type="compositionally biased region" description="Basic and acidic residues" evidence="1">
    <location>
        <begin position="135"/>
        <end position="148"/>
    </location>
</feature>
<dbReference type="RefSeq" id="XP_018132331.1">
    <property type="nucleotide sequence ID" value="XM_018273133.1"/>
</dbReference>
<keyword evidence="3" id="KW-1185">Reference proteome</keyword>
<evidence type="ECO:0000313" key="2">
    <source>
        <dbReference type="EMBL" id="OBT98598.1"/>
    </source>
</evidence>
<dbReference type="OrthoDB" id="10324232at2759"/>
<reference evidence="3" key="2">
    <citation type="journal article" date="2018" name="Nat. Commun.">
        <title>Extreme sensitivity to ultraviolet light in the fungal pathogen causing white-nose syndrome of bats.</title>
        <authorList>
            <person name="Palmer J.M."/>
            <person name="Drees K.P."/>
            <person name="Foster J.T."/>
            <person name="Lindner D.L."/>
        </authorList>
    </citation>
    <scope>NUCLEOTIDE SEQUENCE [LARGE SCALE GENOMIC DNA]</scope>
    <source>
        <strain evidence="3">UAMH 10579</strain>
    </source>
</reference>
<evidence type="ECO:0000313" key="3">
    <source>
        <dbReference type="Proteomes" id="UP000091956"/>
    </source>
</evidence>
<organism evidence="2 3">
    <name type="scientific">Pseudogymnoascus verrucosus</name>
    <dbReference type="NCBI Taxonomy" id="342668"/>
    <lineage>
        <taxon>Eukaryota</taxon>
        <taxon>Fungi</taxon>
        <taxon>Dikarya</taxon>
        <taxon>Ascomycota</taxon>
        <taxon>Pezizomycotina</taxon>
        <taxon>Leotiomycetes</taxon>
        <taxon>Thelebolales</taxon>
        <taxon>Thelebolaceae</taxon>
        <taxon>Pseudogymnoascus</taxon>
    </lineage>
</organism>
<feature type="region of interest" description="Disordered" evidence="1">
    <location>
        <begin position="135"/>
        <end position="166"/>
    </location>
</feature>